<feature type="region of interest" description="Disordered" evidence="2">
    <location>
        <begin position="331"/>
        <end position="360"/>
    </location>
</feature>
<protein>
    <submittedName>
        <fullName evidence="3">Spindle pole component SPC72</fullName>
    </submittedName>
</protein>
<name>A0ABR4NM36_9SACH</name>
<feature type="compositionally biased region" description="Basic and acidic residues" evidence="2">
    <location>
        <begin position="332"/>
        <end position="344"/>
    </location>
</feature>
<dbReference type="Proteomes" id="UP001623330">
    <property type="component" value="Unassembled WGS sequence"/>
</dbReference>
<dbReference type="EMBL" id="JBEVYD010000013">
    <property type="protein sequence ID" value="KAL3228631.1"/>
    <property type="molecule type" value="Genomic_DNA"/>
</dbReference>
<feature type="coiled-coil region" evidence="1">
    <location>
        <begin position="481"/>
        <end position="663"/>
    </location>
</feature>
<keyword evidence="4" id="KW-1185">Reference proteome</keyword>
<evidence type="ECO:0000313" key="3">
    <source>
        <dbReference type="EMBL" id="KAL3228631.1"/>
    </source>
</evidence>
<accession>A0ABR4NM36</accession>
<organism evidence="3 4">
    <name type="scientific">Nakaseomyces bracarensis</name>
    <dbReference type="NCBI Taxonomy" id="273131"/>
    <lineage>
        <taxon>Eukaryota</taxon>
        <taxon>Fungi</taxon>
        <taxon>Dikarya</taxon>
        <taxon>Ascomycota</taxon>
        <taxon>Saccharomycotina</taxon>
        <taxon>Saccharomycetes</taxon>
        <taxon>Saccharomycetales</taxon>
        <taxon>Saccharomycetaceae</taxon>
        <taxon>Nakaseomyces</taxon>
    </lineage>
</organism>
<feature type="coiled-coil region" evidence="1">
    <location>
        <begin position="771"/>
        <end position="798"/>
    </location>
</feature>
<evidence type="ECO:0000256" key="1">
    <source>
        <dbReference type="SAM" id="Coils"/>
    </source>
</evidence>
<comment type="caution">
    <text evidence="3">The sequence shown here is derived from an EMBL/GenBank/DDBJ whole genome shotgun (WGS) entry which is preliminary data.</text>
</comment>
<feature type="region of interest" description="Disordered" evidence="2">
    <location>
        <begin position="1"/>
        <end position="41"/>
    </location>
</feature>
<feature type="compositionally biased region" description="Polar residues" evidence="2">
    <location>
        <begin position="8"/>
        <end position="41"/>
    </location>
</feature>
<feature type="compositionally biased region" description="Basic and acidic residues" evidence="2">
    <location>
        <begin position="113"/>
        <end position="122"/>
    </location>
</feature>
<feature type="compositionally biased region" description="Polar residues" evidence="2">
    <location>
        <begin position="345"/>
        <end position="360"/>
    </location>
</feature>
<evidence type="ECO:0000256" key="2">
    <source>
        <dbReference type="SAM" id="MobiDB-lite"/>
    </source>
</evidence>
<gene>
    <name evidence="3" type="ORF">RNJ44_02576</name>
</gene>
<keyword evidence="1" id="KW-0175">Coiled coil</keyword>
<proteinExistence type="predicted"/>
<sequence>MAIEDGESMNSSVHGENSLSMRTNQSTPIKRMNNTTNRTSVMSDNDLRHISSTGVLEEKPDRDVAHIRSYKNNGSMHSLDGDSSRDASANDGGAHSDTLYELPPLRTPLKKRYSIEPDRKSGQDWNNRARAVSSRSSRDFDSIEEFNQPSQADKMNGISANQKSTIDQLNKQIVSYRLKIKSLYEIIRQLNTDSSKDGNKRNSYMENLLLKIPKEEEFHELKRANINLEHSLHKKNELIDELNSTLRARDDELQKTKHDHTETLEMTREYLEHSEELAKHIDYILDFLLDELPFTGDERLALENARKIGAAFAMVKLNALSSVVKKLVVTQKSHESTTDPENKNTESITKNGLNTPEYTNDNDFAIANSTAIHATANNDSPGNEKGEFDLSDQFLNSQMEEAIEELHKEYDSFVKGIRVKLEKSERLEELLLKKLSEQEKLINDISLLDKEDLAKVLETSKRSSETSVESNEIDGAKDALNKSYQEHIDNLTSHIEILNKDLLEKNNFIDSLKEELEQQSDGWSKMKSRMIRELDDEKELFQRKEQNWKDLLSSYEEQLNFAHEDRDEMMNTITELKSEVQDVYEKNRENIQLLQEELGYLQKKSHSYSNEIFQLTRDNNIMTKKLENLSDNSKKMKNIIRNYKEHSNELEELNSDFESVKKQLLLHLQNNLNIFMTILEEKSVKQALKKLYSIEKIKGLENTGHISNKLESLYVYIENASQSIIENYLHLVQQESDRKHSPIKNEKEMYLRIEELQRKWTSERERRKIDSDVANTKINRLEMENAHLKEQLRKLALKDSQR</sequence>
<feature type="region of interest" description="Disordered" evidence="2">
    <location>
        <begin position="70"/>
        <end position="141"/>
    </location>
</feature>
<evidence type="ECO:0000313" key="4">
    <source>
        <dbReference type="Proteomes" id="UP001623330"/>
    </source>
</evidence>
<reference evidence="3 4" key="1">
    <citation type="submission" date="2024-05" db="EMBL/GenBank/DDBJ databases">
        <title>Long read based assembly of the Candida bracarensis genome reveals expanded adhesin content.</title>
        <authorList>
            <person name="Marcet-Houben M."/>
            <person name="Ksiezopolska E."/>
            <person name="Gabaldon T."/>
        </authorList>
    </citation>
    <scope>NUCLEOTIDE SEQUENCE [LARGE SCALE GENOMIC DNA]</scope>
    <source>
        <strain evidence="3 4">CBM6</strain>
    </source>
</reference>